<dbReference type="Gene3D" id="2.60.120.260">
    <property type="entry name" value="Galactose-binding domain-like"/>
    <property type="match status" value="1"/>
</dbReference>
<dbReference type="AlphaFoldDB" id="A0A139X5T2"/>
<dbReference type="Proteomes" id="UP000076925">
    <property type="component" value="Unassembled WGS sequence"/>
</dbReference>
<dbReference type="Pfam" id="PF08530">
    <property type="entry name" value="PepX_C"/>
    <property type="match status" value="1"/>
</dbReference>
<dbReference type="STRING" id="128403.WA1_28905"/>
<protein>
    <recommendedName>
        <fullName evidence="1">Xaa-Pro dipeptidyl-peptidase C-terminal domain-containing protein</fullName>
    </recommendedName>
</protein>
<dbReference type="EMBL" id="ANNX02000031">
    <property type="protein sequence ID" value="KYC39982.1"/>
    <property type="molecule type" value="Genomic_DNA"/>
</dbReference>
<comment type="caution">
    <text evidence="2">The sequence shown here is derived from an EMBL/GenBank/DDBJ whole genome shotgun (WGS) entry which is preliminary data.</text>
</comment>
<dbReference type="InterPro" id="IPR008979">
    <property type="entry name" value="Galactose-bd-like_sf"/>
</dbReference>
<feature type="domain" description="Xaa-Pro dipeptidyl-peptidase C-terminal" evidence="1">
    <location>
        <begin position="2"/>
        <end position="115"/>
    </location>
</feature>
<evidence type="ECO:0000313" key="2">
    <source>
        <dbReference type="EMBL" id="KYC39982.1"/>
    </source>
</evidence>
<gene>
    <name evidence="2" type="ORF">WA1_28905</name>
</gene>
<evidence type="ECO:0000313" key="3">
    <source>
        <dbReference type="Proteomes" id="UP000076925"/>
    </source>
</evidence>
<reference evidence="2 3" key="1">
    <citation type="journal article" date="2013" name="Genome Biol. Evol.">
        <title>Genomes of Stigonematalean cyanobacteria (subsection V) and the evolution of oxygenic photosynthesis from prokaryotes to plastids.</title>
        <authorList>
            <person name="Dagan T."/>
            <person name="Roettger M."/>
            <person name="Stucken K."/>
            <person name="Landan G."/>
            <person name="Koch R."/>
            <person name="Major P."/>
            <person name="Gould S.B."/>
            <person name="Goremykin V.V."/>
            <person name="Rippka R."/>
            <person name="Tandeau de Marsac N."/>
            <person name="Gugger M."/>
            <person name="Lockhart P.J."/>
            <person name="Allen J.F."/>
            <person name="Brune I."/>
            <person name="Maus I."/>
            <person name="Puhler A."/>
            <person name="Martin W.F."/>
        </authorList>
    </citation>
    <scope>NUCLEOTIDE SEQUENCE [LARGE SCALE GENOMIC DNA]</scope>
    <source>
        <strain evidence="2 3">PCC 7110</strain>
    </source>
</reference>
<dbReference type="GO" id="GO:0008239">
    <property type="term" value="F:dipeptidyl-peptidase activity"/>
    <property type="evidence" value="ECO:0007669"/>
    <property type="project" value="InterPro"/>
</dbReference>
<organism evidence="2 3">
    <name type="scientific">Scytonema hofmannii PCC 7110</name>
    <dbReference type="NCBI Taxonomy" id="128403"/>
    <lineage>
        <taxon>Bacteria</taxon>
        <taxon>Bacillati</taxon>
        <taxon>Cyanobacteriota</taxon>
        <taxon>Cyanophyceae</taxon>
        <taxon>Nostocales</taxon>
        <taxon>Scytonemataceae</taxon>
        <taxon>Scytonema</taxon>
    </lineage>
</organism>
<proteinExistence type="predicted"/>
<dbReference type="SUPFAM" id="SSF49785">
    <property type="entry name" value="Galactose-binding domain-like"/>
    <property type="match status" value="1"/>
</dbReference>
<evidence type="ECO:0000259" key="1">
    <source>
        <dbReference type="Pfam" id="PF08530"/>
    </source>
</evidence>
<keyword evidence="3" id="KW-1185">Reference proteome</keyword>
<accession>A0A139X5T2</accession>
<name>A0A139X5T2_9CYAN</name>
<dbReference type="InterPro" id="IPR013736">
    <property type="entry name" value="Xaa-Pro_dipept_C"/>
</dbReference>
<sequence length="136" mass="15331">MTLYVTSTANDGAFFVYLEDVDENGNVTYSTEGQFRPIHRKVSKEHPPYAVFGSYHSFKRQDSLPFEAGQLTELQFHLLPTSVLFKQGHRVRVAIAGHDKDLFARYPAVGTPEISIQRNAVNASYIDLPVMQGRRG</sequence>
<dbReference type="OrthoDB" id="319764at2"/>
<dbReference type="InterPro" id="IPR005674">
    <property type="entry name" value="CocE/Ser_esterase"/>
</dbReference>
<dbReference type="RefSeq" id="WP_017747130.1">
    <property type="nucleotide sequence ID" value="NZ_KQ976354.1"/>
</dbReference>
<dbReference type="NCBIfam" id="TIGR00976">
    <property type="entry name" value="CocE_NonD"/>
    <property type="match status" value="1"/>
</dbReference>